<proteinExistence type="predicted"/>
<dbReference type="Proteomes" id="UP000740883">
    <property type="component" value="Unassembled WGS sequence"/>
</dbReference>
<gene>
    <name evidence="1" type="ORF">NGRA_0193</name>
</gene>
<sequence length="224" mass="26297">MSSQENKENENLYKKVKRRILKPPKQTIIIDEFFSQVQDNSEKLSSDTERVYLQSLLTEIGNLNIQQVNPEELSESKDDESIKSWEEFYRDIKNQPRIDGVDQCKAEKIFSHEDHLSLLEVQKRLNNVKEKVDLDEILSIIISIGNGFFQGKFSVESFWRYFRKIKNNTPKYIHFEKLALINILISVLEEEKTDGEIVDLYFTMALKDSTTEGLNEIQLKKKDN</sequence>
<organism evidence="1 2">
    <name type="scientific">Nosema granulosis</name>
    <dbReference type="NCBI Taxonomy" id="83296"/>
    <lineage>
        <taxon>Eukaryota</taxon>
        <taxon>Fungi</taxon>
        <taxon>Fungi incertae sedis</taxon>
        <taxon>Microsporidia</taxon>
        <taxon>Nosematidae</taxon>
        <taxon>Nosema</taxon>
    </lineage>
</organism>
<reference evidence="1 2" key="1">
    <citation type="journal article" date="2020" name="Genome Biol. Evol.">
        <title>Comparative genomics of strictly vertically transmitted, feminizing microsporidia endosymbionts of amphipod crustaceans.</title>
        <authorList>
            <person name="Cormier A."/>
            <person name="Chebbi M.A."/>
            <person name="Giraud I."/>
            <person name="Wattier R."/>
            <person name="Teixeira M."/>
            <person name="Gilbert C."/>
            <person name="Rigaud T."/>
            <person name="Cordaux R."/>
        </authorList>
    </citation>
    <scope>NUCLEOTIDE SEQUENCE [LARGE SCALE GENOMIC DNA]</scope>
    <source>
        <strain evidence="1 2">Ou3-Ou53</strain>
    </source>
</reference>
<evidence type="ECO:0000313" key="2">
    <source>
        <dbReference type="Proteomes" id="UP000740883"/>
    </source>
</evidence>
<comment type="caution">
    <text evidence="1">The sequence shown here is derived from an EMBL/GenBank/DDBJ whole genome shotgun (WGS) entry which is preliminary data.</text>
</comment>
<dbReference type="EMBL" id="SBJO01000006">
    <property type="protein sequence ID" value="KAF9764874.1"/>
    <property type="molecule type" value="Genomic_DNA"/>
</dbReference>
<keyword evidence="2" id="KW-1185">Reference proteome</keyword>
<evidence type="ECO:0000313" key="1">
    <source>
        <dbReference type="EMBL" id="KAF9764874.1"/>
    </source>
</evidence>
<name>A0A9P6L0S7_9MICR</name>
<protein>
    <submittedName>
        <fullName evidence="1">Uncharacterized protein</fullName>
    </submittedName>
</protein>
<dbReference type="AlphaFoldDB" id="A0A9P6L0S7"/>
<accession>A0A9P6L0S7</accession>